<sequence length="364" mass="39192">MLRWWRYWPAWSGYAAAAWSLSYGALGLFWALGGGGFPFASVDDEHATGSILEGGQVGIVAPAMAVIGLVGAMVAPAMARAWGRGGTRTALVVFGWALAGTLALVIPDYTLLVLVAFAPVLLVFAFTGVPGPQDGIGSILYWHRVNLIVVFAGGLLWALATLAYQRRTRQACAHCGRRDAVTGRWTTPDAARRWGRWAVYVACAAPVPYEVTRIAWYFGIPLGIPEDFARMMRETPGMLEVGLGCAIASICGCVLTHGLVHRWGEVYPRWVRFKAGRRVPPALAVIPASVIAVVLIPAGLMNVRMGVDLASWGANAPSMLWIVWGAALGAAACAYGLRRRGTCRHCQAAEDVDRCLREGDQMRL</sequence>
<feature type="transmembrane region" description="Helical" evidence="1">
    <location>
        <begin position="241"/>
        <end position="260"/>
    </location>
</feature>
<comment type="caution">
    <text evidence="2">The sequence shown here is derived from an EMBL/GenBank/DDBJ whole genome shotgun (WGS) entry which is preliminary data.</text>
</comment>
<keyword evidence="1" id="KW-1133">Transmembrane helix</keyword>
<evidence type="ECO:0000313" key="3">
    <source>
        <dbReference type="Proteomes" id="UP001596496"/>
    </source>
</evidence>
<keyword evidence="1" id="KW-0812">Transmembrane</keyword>
<dbReference type="RefSeq" id="WP_380831603.1">
    <property type="nucleotide sequence ID" value="NZ_JBHTCG010000043.1"/>
</dbReference>
<dbReference type="Proteomes" id="UP001596496">
    <property type="component" value="Unassembled WGS sequence"/>
</dbReference>
<keyword evidence="1" id="KW-0472">Membrane</keyword>
<reference evidence="3" key="1">
    <citation type="journal article" date="2019" name="Int. J. Syst. Evol. Microbiol.">
        <title>The Global Catalogue of Microorganisms (GCM) 10K type strain sequencing project: providing services to taxonomists for standard genome sequencing and annotation.</title>
        <authorList>
            <consortium name="The Broad Institute Genomics Platform"/>
            <consortium name="The Broad Institute Genome Sequencing Center for Infectious Disease"/>
            <person name="Wu L."/>
            <person name="Ma J."/>
        </authorList>
    </citation>
    <scope>NUCLEOTIDE SEQUENCE [LARGE SCALE GENOMIC DNA]</scope>
    <source>
        <strain evidence="3">CECT 7649</strain>
    </source>
</reference>
<keyword evidence="3" id="KW-1185">Reference proteome</keyword>
<protein>
    <recommendedName>
        <fullName evidence="4">NYN domain-containing protein</fullName>
    </recommendedName>
</protein>
<feature type="transmembrane region" description="Helical" evidence="1">
    <location>
        <begin position="141"/>
        <end position="160"/>
    </location>
</feature>
<gene>
    <name evidence="2" type="ORF">ACFQSB_36505</name>
</gene>
<proteinExistence type="predicted"/>
<evidence type="ECO:0008006" key="4">
    <source>
        <dbReference type="Google" id="ProtNLM"/>
    </source>
</evidence>
<accession>A0ABW2PH05</accession>
<organism evidence="2 3">
    <name type="scientific">Sphaerisporangium rhizosphaerae</name>
    <dbReference type="NCBI Taxonomy" id="2269375"/>
    <lineage>
        <taxon>Bacteria</taxon>
        <taxon>Bacillati</taxon>
        <taxon>Actinomycetota</taxon>
        <taxon>Actinomycetes</taxon>
        <taxon>Streptosporangiales</taxon>
        <taxon>Streptosporangiaceae</taxon>
        <taxon>Sphaerisporangium</taxon>
    </lineage>
</organism>
<dbReference type="EMBL" id="JBHTCG010000043">
    <property type="protein sequence ID" value="MFC7387757.1"/>
    <property type="molecule type" value="Genomic_DNA"/>
</dbReference>
<feature type="transmembrane region" description="Helical" evidence="1">
    <location>
        <begin position="89"/>
        <end position="106"/>
    </location>
</feature>
<feature type="transmembrane region" description="Helical" evidence="1">
    <location>
        <begin position="57"/>
        <end position="77"/>
    </location>
</feature>
<feature type="transmembrane region" description="Helical" evidence="1">
    <location>
        <begin position="12"/>
        <end position="37"/>
    </location>
</feature>
<name>A0ABW2PH05_9ACTN</name>
<feature type="transmembrane region" description="Helical" evidence="1">
    <location>
        <begin position="320"/>
        <end position="337"/>
    </location>
</feature>
<evidence type="ECO:0000256" key="1">
    <source>
        <dbReference type="SAM" id="Phobius"/>
    </source>
</evidence>
<feature type="transmembrane region" description="Helical" evidence="1">
    <location>
        <begin position="112"/>
        <end position="129"/>
    </location>
</feature>
<feature type="transmembrane region" description="Helical" evidence="1">
    <location>
        <begin position="281"/>
        <end position="300"/>
    </location>
</feature>
<evidence type="ECO:0000313" key="2">
    <source>
        <dbReference type="EMBL" id="MFC7387757.1"/>
    </source>
</evidence>